<reference evidence="8" key="1">
    <citation type="submission" date="2021-02" db="EMBL/GenBank/DDBJ databases">
        <title>First Annotated Genome of the Yellow-green Alga Tribonema minus.</title>
        <authorList>
            <person name="Mahan K.M."/>
        </authorList>
    </citation>
    <scope>NUCLEOTIDE SEQUENCE</scope>
    <source>
        <strain evidence="8">UTEX B ZZ1240</strain>
    </source>
</reference>
<feature type="transmembrane region" description="Helical" evidence="6">
    <location>
        <begin position="768"/>
        <end position="790"/>
    </location>
</feature>
<feature type="compositionally biased region" description="Polar residues" evidence="5">
    <location>
        <begin position="636"/>
        <end position="646"/>
    </location>
</feature>
<feature type="transmembrane region" description="Helical" evidence="6">
    <location>
        <begin position="739"/>
        <end position="756"/>
    </location>
</feature>
<evidence type="ECO:0000256" key="3">
    <source>
        <dbReference type="ARBA" id="ARBA00022989"/>
    </source>
</evidence>
<feature type="transmembrane region" description="Helical" evidence="6">
    <location>
        <begin position="708"/>
        <end position="727"/>
    </location>
</feature>
<organism evidence="8 9">
    <name type="scientific">Tribonema minus</name>
    <dbReference type="NCBI Taxonomy" id="303371"/>
    <lineage>
        <taxon>Eukaryota</taxon>
        <taxon>Sar</taxon>
        <taxon>Stramenopiles</taxon>
        <taxon>Ochrophyta</taxon>
        <taxon>PX clade</taxon>
        <taxon>Xanthophyceae</taxon>
        <taxon>Tribonematales</taxon>
        <taxon>Tribonemataceae</taxon>
        <taxon>Tribonema</taxon>
    </lineage>
</organism>
<dbReference type="GO" id="GO:0016020">
    <property type="term" value="C:membrane"/>
    <property type="evidence" value="ECO:0007669"/>
    <property type="project" value="UniProtKB-SubCell"/>
</dbReference>
<keyword evidence="9" id="KW-1185">Reference proteome</keyword>
<dbReference type="InterPro" id="IPR051068">
    <property type="entry name" value="MFS_Domain-Containing_Protein"/>
</dbReference>
<gene>
    <name evidence="8" type="ORF">JKP88DRAFT_265828</name>
</gene>
<feature type="transmembrane region" description="Helical" evidence="6">
    <location>
        <begin position="494"/>
        <end position="514"/>
    </location>
</feature>
<evidence type="ECO:0000313" key="8">
    <source>
        <dbReference type="EMBL" id="KAG5175408.1"/>
    </source>
</evidence>
<dbReference type="GO" id="GO:0022857">
    <property type="term" value="F:transmembrane transporter activity"/>
    <property type="evidence" value="ECO:0007669"/>
    <property type="project" value="InterPro"/>
</dbReference>
<feature type="region of interest" description="Disordered" evidence="5">
    <location>
        <begin position="522"/>
        <end position="658"/>
    </location>
</feature>
<feature type="compositionally biased region" description="Basic residues" evidence="5">
    <location>
        <begin position="545"/>
        <end position="561"/>
    </location>
</feature>
<dbReference type="PROSITE" id="PS51382">
    <property type="entry name" value="SPX"/>
    <property type="match status" value="1"/>
</dbReference>
<dbReference type="InterPro" id="IPR036259">
    <property type="entry name" value="MFS_trans_sf"/>
</dbReference>
<feature type="transmembrane region" description="Helical" evidence="6">
    <location>
        <begin position="371"/>
        <end position="390"/>
    </location>
</feature>
<evidence type="ECO:0000313" key="9">
    <source>
        <dbReference type="Proteomes" id="UP000664859"/>
    </source>
</evidence>
<comment type="subcellular location">
    <subcellularLocation>
        <location evidence="1">Membrane</location>
        <topology evidence="1">Multi-pass membrane protein</topology>
    </subcellularLocation>
</comment>
<sequence>MVQFGRTLQEAAVTSWAPYYLNYKELKKALKALKLDYDLEDKRVAGTQGGSRRPSLTAMIRSNSFASRPVSSNMNNKEDDFSRKVDDEVEKVVLFFLQEQGSLATRMLAVREKLPVQAPINSNAMMNMADLEVNSSRALNSEELDQLHKEITAIGQDMVKLLEFLQLNVTGLRKILKKHDKQIRDRLLAANYLCSRARVRYSFLQQLYHNEGIMALVGTLKRALDTVESRKDVGGLQSATRRAFGSVSSSSTSWHDLLMRSTSDGQGSDNHPVVAAITDALSKLHEEQDRTVSDYLTLSSELLLEAGMDPTRMDEMSEAEQEAMKQRTLDPWSAYINLATTFLYLTNYYIVGPTGVQYSEALGGNPADSGLIIGMTPIAACISCGVYSYWTNTSFKGPLLACAVLLIVGNIMYGLALSYDAFWMVLVGRLLIGLGGARGVNRRYIADTVPMEDRTFFSASFVAVGALGMAFGPFAAAVINLLDFEIGFVKVNGLTGPGWFMFIMWTLLGLATLIKFKEPEQRYSPTAHRSRSDSGDSSTTLLTPVHHHGHKTPTHQHHAKAQAHLQHPAPPSPLKSYGTSAKGVFPALEQAPSPGAAKGSGGDGAVVAQRPPSPFVANSKSPKNVSPAGGWADGNSGENSGLLSKSPNHDDSDDDKAKGGCCSASMPLPLLFCLFSYFINKLITEAIVSSAPLVTLHHFDWRISEVGMLMAAMGLVTLPVSVGVGRLSRMFEDRALMQSLNAFTALGCTIVMTAPNDLLGEPYTLTQYVLGIGVAFVALQAHEGVVMGITSKIIPAHLARGTFNSGFLATEAGTSGRFMGDIAITVFGVMTIDQLLNLLFIPGFICACLMIVGTWVCYGLLDV</sequence>
<keyword evidence="4 6" id="KW-0472">Membrane</keyword>
<dbReference type="OrthoDB" id="5588846at2759"/>
<feature type="compositionally biased region" description="Low complexity" evidence="5">
    <location>
        <begin position="535"/>
        <end position="544"/>
    </location>
</feature>
<protein>
    <submittedName>
        <fullName evidence="8">Major facilitator superfamily domain-containing protein</fullName>
    </submittedName>
</protein>
<comment type="caution">
    <text evidence="8">The sequence shown here is derived from an EMBL/GenBank/DDBJ whole genome shotgun (WGS) entry which is preliminary data.</text>
</comment>
<feature type="compositionally biased region" description="Basic and acidic residues" evidence="5">
    <location>
        <begin position="647"/>
        <end position="658"/>
    </location>
</feature>
<evidence type="ECO:0000256" key="4">
    <source>
        <dbReference type="ARBA" id="ARBA00023136"/>
    </source>
</evidence>
<dbReference type="PANTHER" id="PTHR23510">
    <property type="entry name" value="INNER MEMBRANE TRANSPORT PROTEIN YAJR"/>
    <property type="match status" value="1"/>
</dbReference>
<dbReference type="Pfam" id="PF07690">
    <property type="entry name" value="MFS_1"/>
    <property type="match status" value="1"/>
</dbReference>
<proteinExistence type="predicted"/>
<dbReference type="InterPro" id="IPR004331">
    <property type="entry name" value="SPX_dom"/>
</dbReference>
<evidence type="ECO:0000259" key="7">
    <source>
        <dbReference type="PROSITE" id="PS51382"/>
    </source>
</evidence>
<keyword evidence="3 6" id="KW-1133">Transmembrane helix</keyword>
<dbReference type="AlphaFoldDB" id="A0A835YJ60"/>
<feature type="transmembrane region" description="Helical" evidence="6">
    <location>
        <begin position="332"/>
        <end position="351"/>
    </location>
</feature>
<evidence type="ECO:0000256" key="1">
    <source>
        <dbReference type="ARBA" id="ARBA00004141"/>
    </source>
</evidence>
<evidence type="ECO:0000256" key="6">
    <source>
        <dbReference type="SAM" id="Phobius"/>
    </source>
</evidence>
<feature type="transmembrane region" description="Helical" evidence="6">
    <location>
        <begin position="461"/>
        <end position="482"/>
    </location>
</feature>
<feature type="transmembrane region" description="Helical" evidence="6">
    <location>
        <begin position="838"/>
        <end position="861"/>
    </location>
</feature>
<dbReference type="EMBL" id="JAFCMP010000550">
    <property type="protein sequence ID" value="KAG5175408.1"/>
    <property type="molecule type" value="Genomic_DNA"/>
</dbReference>
<dbReference type="Gene3D" id="1.20.1250.20">
    <property type="entry name" value="MFS general substrate transporter like domains"/>
    <property type="match status" value="2"/>
</dbReference>
<feature type="transmembrane region" description="Helical" evidence="6">
    <location>
        <begin position="421"/>
        <end position="440"/>
    </location>
</feature>
<feature type="domain" description="SPX" evidence="7">
    <location>
        <begin position="2"/>
        <end position="193"/>
    </location>
</feature>
<dbReference type="Proteomes" id="UP000664859">
    <property type="component" value="Unassembled WGS sequence"/>
</dbReference>
<feature type="transmembrane region" description="Helical" evidence="6">
    <location>
        <begin position="668"/>
        <end position="688"/>
    </location>
</feature>
<accession>A0A835YJ60</accession>
<dbReference type="PANTHER" id="PTHR23510:SF64">
    <property type="entry name" value="INNER MEMBRANE TRANSPORT PROTEIN YAJR"/>
    <property type="match status" value="1"/>
</dbReference>
<evidence type="ECO:0000256" key="2">
    <source>
        <dbReference type="ARBA" id="ARBA00022692"/>
    </source>
</evidence>
<dbReference type="SUPFAM" id="SSF103473">
    <property type="entry name" value="MFS general substrate transporter"/>
    <property type="match status" value="1"/>
</dbReference>
<name>A0A835YJ60_9STRA</name>
<feature type="transmembrane region" description="Helical" evidence="6">
    <location>
        <begin position="397"/>
        <end position="415"/>
    </location>
</feature>
<keyword evidence="2 6" id="KW-0812">Transmembrane</keyword>
<dbReference type="InterPro" id="IPR011701">
    <property type="entry name" value="MFS"/>
</dbReference>
<evidence type="ECO:0000256" key="5">
    <source>
        <dbReference type="SAM" id="MobiDB-lite"/>
    </source>
</evidence>